<keyword evidence="1" id="KW-1133">Transmembrane helix</keyword>
<evidence type="ECO:0000313" key="2">
    <source>
        <dbReference type="EMBL" id="QDP96524.1"/>
    </source>
</evidence>
<dbReference type="Proteomes" id="UP000319263">
    <property type="component" value="Chromosome"/>
</dbReference>
<dbReference type="RefSeq" id="WP_143986487.1">
    <property type="nucleotide sequence ID" value="NZ_CP041692.1"/>
</dbReference>
<feature type="transmembrane region" description="Helical" evidence="1">
    <location>
        <begin position="34"/>
        <end position="58"/>
    </location>
</feature>
<sequence>MIQIVTRVALSVGAFLMLASCLLLLAVKPGTSEFVITIINLIMGATMIAIGVFAARLVTRRASSEEEQ</sequence>
<name>A0A516PZC9_9ACTN</name>
<feature type="transmembrane region" description="Helical" evidence="1">
    <location>
        <begin position="7"/>
        <end position="28"/>
    </location>
</feature>
<reference evidence="2 3" key="1">
    <citation type="submission" date="2019-07" db="EMBL/GenBank/DDBJ databases">
        <title>Microlunatus dokdonensis sp. nov. isolated from the rhizospheric soil of the wild plant Elymus tsukushiensis.</title>
        <authorList>
            <person name="Ghim S.-Y."/>
            <person name="Hwang Y.-J."/>
            <person name="Son J.-S."/>
            <person name="Shin J.-H."/>
        </authorList>
    </citation>
    <scope>NUCLEOTIDE SEQUENCE [LARGE SCALE GENOMIC DNA]</scope>
    <source>
        <strain evidence="2 3">KUDC0627</strain>
    </source>
</reference>
<accession>A0A516PZC9</accession>
<dbReference type="OrthoDB" id="9945779at2"/>
<keyword evidence="3" id="KW-1185">Reference proteome</keyword>
<keyword evidence="1" id="KW-0472">Membrane</keyword>
<dbReference type="KEGG" id="mik:FOE78_11965"/>
<dbReference type="EMBL" id="CP041692">
    <property type="protein sequence ID" value="QDP96524.1"/>
    <property type="molecule type" value="Genomic_DNA"/>
</dbReference>
<dbReference type="AlphaFoldDB" id="A0A516PZC9"/>
<gene>
    <name evidence="2" type="ORF">FOE78_11965</name>
</gene>
<evidence type="ECO:0000256" key="1">
    <source>
        <dbReference type="SAM" id="Phobius"/>
    </source>
</evidence>
<proteinExistence type="predicted"/>
<dbReference type="PROSITE" id="PS51257">
    <property type="entry name" value="PROKAR_LIPOPROTEIN"/>
    <property type="match status" value="1"/>
</dbReference>
<evidence type="ECO:0000313" key="3">
    <source>
        <dbReference type="Proteomes" id="UP000319263"/>
    </source>
</evidence>
<protein>
    <submittedName>
        <fullName evidence="2">Uncharacterized protein</fullName>
    </submittedName>
</protein>
<keyword evidence="1" id="KW-0812">Transmembrane</keyword>
<organism evidence="2 3">
    <name type="scientific">Microlunatus elymi</name>
    <dbReference type="NCBI Taxonomy" id="2596828"/>
    <lineage>
        <taxon>Bacteria</taxon>
        <taxon>Bacillati</taxon>
        <taxon>Actinomycetota</taxon>
        <taxon>Actinomycetes</taxon>
        <taxon>Propionibacteriales</taxon>
        <taxon>Propionibacteriaceae</taxon>
        <taxon>Microlunatus</taxon>
    </lineage>
</organism>